<gene>
    <name evidence="2" type="ORF">BZB76_6159</name>
</gene>
<dbReference type="RefSeq" id="WP_121437832.1">
    <property type="nucleotide sequence ID" value="NZ_RBWU01000007.1"/>
</dbReference>
<proteinExistence type="predicted"/>
<keyword evidence="3" id="KW-1185">Reference proteome</keyword>
<protein>
    <submittedName>
        <fullName evidence="2">Uncharacterized protein</fullName>
    </submittedName>
</protein>
<name>A0A495QBG7_9ACTN</name>
<dbReference type="EMBL" id="RBWU01000007">
    <property type="protein sequence ID" value="RKS69020.1"/>
    <property type="molecule type" value="Genomic_DNA"/>
</dbReference>
<dbReference type="OrthoDB" id="3372012at2"/>
<dbReference type="AlphaFoldDB" id="A0A495QBG7"/>
<evidence type="ECO:0000313" key="2">
    <source>
        <dbReference type="EMBL" id="RKS69020.1"/>
    </source>
</evidence>
<feature type="region of interest" description="Disordered" evidence="1">
    <location>
        <begin position="63"/>
        <end position="109"/>
    </location>
</feature>
<evidence type="ECO:0000256" key="1">
    <source>
        <dbReference type="SAM" id="MobiDB-lite"/>
    </source>
</evidence>
<comment type="caution">
    <text evidence="2">The sequence shown here is derived from an EMBL/GenBank/DDBJ whole genome shotgun (WGS) entry which is preliminary data.</text>
</comment>
<organism evidence="2 3">
    <name type="scientific">Actinomadura pelletieri DSM 43383</name>
    <dbReference type="NCBI Taxonomy" id="1120940"/>
    <lineage>
        <taxon>Bacteria</taxon>
        <taxon>Bacillati</taxon>
        <taxon>Actinomycetota</taxon>
        <taxon>Actinomycetes</taxon>
        <taxon>Streptosporangiales</taxon>
        <taxon>Thermomonosporaceae</taxon>
        <taxon>Actinomadura</taxon>
    </lineage>
</organism>
<accession>A0A495QBG7</accession>
<dbReference type="Proteomes" id="UP000274601">
    <property type="component" value="Unassembled WGS sequence"/>
</dbReference>
<reference evidence="2 3" key="1">
    <citation type="submission" date="2018-10" db="EMBL/GenBank/DDBJ databases">
        <title>Genomic Encyclopedia of Archaeal and Bacterial Type Strains, Phase II (KMG-II): from individual species to whole genera.</title>
        <authorList>
            <person name="Goeker M."/>
        </authorList>
    </citation>
    <scope>NUCLEOTIDE SEQUENCE [LARGE SCALE GENOMIC DNA]</scope>
    <source>
        <strain evidence="2 3">DSM 43383</strain>
    </source>
</reference>
<evidence type="ECO:0000313" key="3">
    <source>
        <dbReference type="Proteomes" id="UP000274601"/>
    </source>
</evidence>
<sequence length="109" mass="11339">MRHTGCADRPDRAGDRVRRGGHRYEVTWDGPVRGRRTVSATSATLGEVSTNGSHTFTVVAVDGAGTGPKATRAGRPTGPATRHPVERNGESTGHVRSAADANGSTIVPP</sequence>